<dbReference type="AlphaFoldDB" id="A0ABD0JWR9"/>
<accession>A0ABD0JWR9</accession>
<feature type="compositionally biased region" description="Polar residues" evidence="1">
    <location>
        <begin position="69"/>
        <end position="94"/>
    </location>
</feature>
<protein>
    <submittedName>
        <fullName evidence="2">Uncharacterized protein</fullName>
    </submittedName>
</protein>
<feature type="compositionally biased region" description="Low complexity" evidence="1">
    <location>
        <begin position="36"/>
        <end position="56"/>
    </location>
</feature>
<sequence length="197" mass="21864">MLVEGGTLKAEALGNKRMEDEKGRSPPSHEAEGTNRELSSPISSRSLPSPRLSFESGQSAGQLSPVLRTDSSSSASDFGTDNERSLFTQSPSSTRAKKSPSKLSFGIDQILERKPTPVQKSQTHNDCVKDETIQHYAVYASTDETMHDSTVKHGSDSETSDDYNDFKHDNDHASPQRRPIRCHSKFLQIGPQKFWRL</sequence>
<evidence type="ECO:0000256" key="1">
    <source>
        <dbReference type="SAM" id="MobiDB-lite"/>
    </source>
</evidence>
<proteinExistence type="predicted"/>
<dbReference type="EMBL" id="JACVVK020000309">
    <property type="protein sequence ID" value="KAK7479156.1"/>
    <property type="molecule type" value="Genomic_DNA"/>
</dbReference>
<reference evidence="2 3" key="1">
    <citation type="journal article" date="2023" name="Sci. Data">
        <title>Genome assembly of the Korean intertidal mud-creeper Batillaria attramentaria.</title>
        <authorList>
            <person name="Patra A.K."/>
            <person name="Ho P.T."/>
            <person name="Jun S."/>
            <person name="Lee S.J."/>
            <person name="Kim Y."/>
            <person name="Won Y.J."/>
        </authorList>
    </citation>
    <scope>NUCLEOTIDE SEQUENCE [LARGE SCALE GENOMIC DNA]</scope>
    <source>
        <strain evidence="2">Wonlab-2016</strain>
    </source>
</reference>
<keyword evidence="3" id="KW-1185">Reference proteome</keyword>
<gene>
    <name evidence="2" type="ORF">BaRGS_00029597</name>
</gene>
<evidence type="ECO:0000313" key="3">
    <source>
        <dbReference type="Proteomes" id="UP001519460"/>
    </source>
</evidence>
<name>A0ABD0JWR9_9CAEN</name>
<feature type="region of interest" description="Disordered" evidence="1">
    <location>
        <begin position="1"/>
        <end position="127"/>
    </location>
</feature>
<feature type="compositionally biased region" description="Basic and acidic residues" evidence="1">
    <location>
        <begin position="164"/>
        <end position="174"/>
    </location>
</feature>
<dbReference type="Proteomes" id="UP001519460">
    <property type="component" value="Unassembled WGS sequence"/>
</dbReference>
<comment type="caution">
    <text evidence="2">The sequence shown here is derived from an EMBL/GenBank/DDBJ whole genome shotgun (WGS) entry which is preliminary data.</text>
</comment>
<feature type="compositionally biased region" description="Basic and acidic residues" evidence="1">
    <location>
        <begin position="14"/>
        <end position="35"/>
    </location>
</feature>
<organism evidence="2 3">
    <name type="scientific">Batillaria attramentaria</name>
    <dbReference type="NCBI Taxonomy" id="370345"/>
    <lineage>
        <taxon>Eukaryota</taxon>
        <taxon>Metazoa</taxon>
        <taxon>Spiralia</taxon>
        <taxon>Lophotrochozoa</taxon>
        <taxon>Mollusca</taxon>
        <taxon>Gastropoda</taxon>
        <taxon>Caenogastropoda</taxon>
        <taxon>Sorbeoconcha</taxon>
        <taxon>Cerithioidea</taxon>
        <taxon>Batillariidae</taxon>
        <taxon>Batillaria</taxon>
    </lineage>
</organism>
<evidence type="ECO:0000313" key="2">
    <source>
        <dbReference type="EMBL" id="KAK7479156.1"/>
    </source>
</evidence>
<feature type="region of interest" description="Disordered" evidence="1">
    <location>
        <begin position="147"/>
        <end position="177"/>
    </location>
</feature>
<feature type="compositionally biased region" description="Basic and acidic residues" evidence="1">
    <location>
        <begin position="147"/>
        <end position="156"/>
    </location>
</feature>